<gene>
    <name evidence="2" type="ORF">WJX81_001670</name>
</gene>
<evidence type="ECO:0000313" key="3">
    <source>
        <dbReference type="Proteomes" id="UP001445335"/>
    </source>
</evidence>
<organism evidence="2 3">
    <name type="scientific">Elliptochloris bilobata</name>
    <dbReference type="NCBI Taxonomy" id="381761"/>
    <lineage>
        <taxon>Eukaryota</taxon>
        <taxon>Viridiplantae</taxon>
        <taxon>Chlorophyta</taxon>
        <taxon>core chlorophytes</taxon>
        <taxon>Trebouxiophyceae</taxon>
        <taxon>Trebouxiophyceae incertae sedis</taxon>
        <taxon>Elliptochloris clade</taxon>
        <taxon>Elliptochloris</taxon>
    </lineage>
</organism>
<protein>
    <submittedName>
        <fullName evidence="2">Uncharacterized protein</fullName>
    </submittedName>
</protein>
<keyword evidence="3" id="KW-1185">Reference proteome</keyword>
<feature type="compositionally biased region" description="Basic and acidic residues" evidence="1">
    <location>
        <begin position="292"/>
        <end position="302"/>
    </location>
</feature>
<sequence length="470" mass="50044">MEECDESGVTAALEKIRVLESRLRHAIQNSHTLSTSFGSDAVTADRERDALLSVGEMLELLEDKLREYRLLTLNPREYDDRTVTLSQLDSLRRELIDTARTNLAFVIFGKDVVKDVLAFAEVADSGTPREGPLSPIQPPPLGQTLSPTGRRHSPMSGKAAWEEEPSRVRRELKLQTSELDEGFVLRTPPSAAHPALRASWPGVDSTAAEADRIIQSAYRACSGNGTGQLARSAMLSPRVVLDSELYRQTNGGSRYTFDPEYGGKIDVAGRRARDAATDGAAPAAASEPTRPPADRPRVRELFGSEAAARPPADARSEDDSASTCAWHPRAPARRYTDAAPPPPTAASRRRTVPRHTPSPERSHGSQGALEAARRGVAALAVGALATVAAVGAMEVVGRLGHVGERRRGDAQRRARAAAALEGGGGARALPSGHPSPSPKAQRYAAPAAAEPPASALFPQQPPPVIASARA</sequence>
<feature type="region of interest" description="Disordered" evidence="1">
    <location>
        <begin position="404"/>
        <end position="470"/>
    </location>
</feature>
<comment type="caution">
    <text evidence="2">The sequence shown here is derived from an EMBL/GenBank/DDBJ whole genome shotgun (WGS) entry which is preliminary data.</text>
</comment>
<reference evidence="2 3" key="1">
    <citation type="journal article" date="2024" name="Nat. Commun.">
        <title>Phylogenomics reveals the evolutionary origins of lichenization in chlorophyte algae.</title>
        <authorList>
            <person name="Puginier C."/>
            <person name="Libourel C."/>
            <person name="Otte J."/>
            <person name="Skaloud P."/>
            <person name="Haon M."/>
            <person name="Grisel S."/>
            <person name="Petersen M."/>
            <person name="Berrin J.G."/>
            <person name="Delaux P.M."/>
            <person name="Dal Grande F."/>
            <person name="Keller J."/>
        </authorList>
    </citation>
    <scope>NUCLEOTIDE SEQUENCE [LARGE SCALE GENOMIC DNA]</scope>
    <source>
        <strain evidence="2 3">SAG 245.80</strain>
    </source>
</reference>
<feature type="compositionally biased region" description="Low complexity" evidence="1">
    <location>
        <begin position="438"/>
        <end position="458"/>
    </location>
</feature>
<evidence type="ECO:0000313" key="2">
    <source>
        <dbReference type="EMBL" id="KAK9834266.1"/>
    </source>
</evidence>
<dbReference type="AlphaFoldDB" id="A0AAW1RM56"/>
<evidence type="ECO:0000256" key="1">
    <source>
        <dbReference type="SAM" id="MobiDB-lite"/>
    </source>
</evidence>
<name>A0AAW1RM56_9CHLO</name>
<dbReference type="Proteomes" id="UP001445335">
    <property type="component" value="Unassembled WGS sequence"/>
</dbReference>
<accession>A0AAW1RM56</accession>
<feature type="region of interest" description="Disordered" evidence="1">
    <location>
        <begin position="126"/>
        <end position="167"/>
    </location>
</feature>
<proteinExistence type="predicted"/>
<feature type="compositionally biased region" description="Low complexity" evidence="1">
    <location>
        <begin position="277"/>
        <end position="288"/>
    </location>
</feature>
<dbReference type="EMBL" id="JALJOU010000032">
    <property type="protein sequence ID" value="KAK9834266.1"/>
    <property type="molecule type" value="Genomic_DNA"/>
</dbReference>
<feature type="region of interest" description="Disordered" evidence="1">
    <location>
        <begin position="271"/>
        <end position="369"/>
    </location>
</feature>